<evidence type="ECO:0000313" key="2">
    <source>
        <dbReference type="Proteomes" id="UP000706124"/>
    </source>
</evidence>
<protein>
    <submittedName>
        <fullName evidence="1">Uncharacterized protein</fullName>
    </submittedName>
</protein>
<accession>A0A9P7MBM8</accession>
<evidence type="ECO:0000313" key="1">
    <source>
        <dbReference type="EMBL" id="KAG5937437.1"/>
    </source>
</evidence>
<dbReference type="EMBL" id="SRPO01000184">
    <property type="protein sequence ID" value="KAG5937437.1"/>
    <property type="molecule type" value="Genomic_DNA"/>
</dbReference>
<keyword evidence="2" id="KW-1185">Reference proteome</keyword>
<name>A0A9P7MBM8_9HYPO</name>
<proteinExistence type="predicted"/>
<gene>
    <name evidence="1" type="ORF">E4U60_001944</name>
</gene>
<organism evidence="1 2">
    <name type="scientific">Claviceps pazoutovae</name>
    <dbReference type="NCBI Taxonomy" id="1649127"/>
    <lineage>
        <taxon>Eukaryota</taxon>
        <taxon>Fungi</taxon>
        <taxon>Dikarya</taxon>
        <taxon>Ascomycota</taxon>
        <taxon>Pezizomycotina</taxon>
        <taxon>Sordariomycetes</taxon>
        <taxon>Hypocreomycetidae</taxon>
        <taxon>Hypocreales</taxon>
        <taxon>Clavicipitaceae</taxon>
        <taxon>Claviceps</taxon>
    </lineage>
</organism>
<sequence length="74" mass="8309">MKARNEPFGSAKDGGCPAMRRLLTATAKWGQIVKFSFQVSSHSTSPMSLREPVRQKKLLEQALEWLEWGTAHGH</sequence>
<dbReference type="AlphaFoldDB" id="A0A9P7MBM8"/>
<dbReference type="Proteomes" id="UP000706124">
    <property type="component" value="Unassembled WGS sequence"/>
</dbReference>
<comment type="caution">
    <text evidence="1">The sequence shown here is derived from an EMBL/GenBank/DDBJ whole genome shotgun (WGS) entry which is preliminary data.</text>
</comment>
<reference evidence="1 2" key="1">
    <citation type="journal article" date="2020" name="bioRxiv">
        <title>Whole genome comparisons of ergot fungi reveals the divergence and evolution of species within the genus Claviceps are the result of varying mechanisms driving genome evolution and host range expansion.</title>
        <authorList>
            <person name="Wyka S.A."/>
            <person name="Mondo S.J."/>
            <person name="Liu M."/>
            <person name="Dettman J."/>
            <person name="Nalam V."/>
            <person name="Broders K.D."/>
        </authorList>
    </citation>
    <scope>NUCLEOTIDE SEQUENCE [LARGE SCALE GENOMIC DNA]</scope>
    <source>
        <strain evidence="1 2">CCC 1485</strain>
    </source>
</reference>